<evidence type="ECO:0000256" key="2">
    <source>
        <dbReference type="ARBA" id="ARBA00023015"/>
    </source>
</evidence>
<evidence type="ECO:0000256" key="1">
    <source>
        <dbReference type="ARBA" id="ARBA00009437"/>
    </source>
</evidence>
<dbReference type="FunFam" id="1.10.10.10:FF:000038">
    <property type="entry name" value="Glycine cleavage system transcriptional activator"/>
    <property type="match status" value="1"/>
</dbReference>
<comment type="similarity">
    <text evidence="1">Belongs to the LysR transcriptional regulatory family.</text>
</comment>
<dbReference type="OrthoDB" id="6787458at2"/>
<dbReference type="PRINTS" id="PR00039">
    <property type="entry name" value="HTHLYSR"/>
</dbReference>
<accession>A0A369WML7</accession>
<dbReference type="FunFam" id="3.40.190.10:FF:000017">
    <property type="entry name" value="Glycine cleavage system transcriptional activator"/>
    <property type="match status" value="1"/>
</dbReference>
<dbReference type="PANTHER" id="PTHR30537:SF26">
    <property type="entry name" value="GLYCINE CLEAVAGE SYSTEM TRANSCRIPTIONAL ACTIVATOR"/>
    <property type="match status" value="1"/>
</dbReference>
<dbReference type="GO" id="GO:0006351">
    <property type="term" value="P:DNA-templated transcription"/>
    <property type="evidence" value="ECO:0007669"/>
    <property type="project" value="TreeGrafter"/>
</dbReference>
<dbReference type="SUPFAM" id="SSF53850">
    <property type="entry name" value="Periplasmic binding protein-like II"/>
    <property type="match status" value="1"/>
</dbReference>
<feature type="domain" description="HTH lysR-type" evidence="5">
    <location>
        <begin position="5"/>
        <end position="62"/>
    </location>
</feature>
<evidence type="ECO:0000313" key="7">
    <source>
        <dbReference type="Proteomes" id="UP000253769"/>
    </source>
</evidence>
<keyword evidence="2" id="KW-0805">Transcription regulation</keyword>
<dbReference type="GO" id="GO:0003700">
    <property type="term" value="F:DNA-binding transcription factor activity"/>
    <property type="evidence" value="ECO:0007669"/>
    <property type="project" value="InterPro"/>
</dbReference>
<dbReference type="InterPro" id="IPR058163">
    <property type="entry name" value="LysR-type_TF_proteobact-type"/>
</dbReference>
<dbReference type="CDD" id="cd08432">
    <property type="entry name" value="PBP2_GcdR_TrpI_HvrB_AmpR_like"/>
    <property type="match status" value="1"/>
</dbReference>
<name>A0A369WML7_9GAMM</name>
<dbReference type="RefSeq" id="WP_114695077.1">
    <property type="nucleotide sequence ID" value="NZ_QQOH01000002.1"/>
</dbReference>
<dbReference type="InterPro" id="IPR036388">
    <property type="entry name" value="WH-like_DNA-bd_sf"/>
</dbReference>
<dbReference type="InterPro" id="IPR000847">
    <property type="entry name" value="LysR_HTH_N"/>
</dbReference>
<comment type="caution">
    <text evidence="6">The sequence shown here is derived from an EMBL/GenBank/DDBJ whole genome shotgun (WGS) entry which is preliminary data.</text>
</comment>
<dbReference type="SUPFAM" id="SSF46785">
    <property type="entry name" value="Winged helix' DNA-binding domain"/>
    <property type="match status" value="1"/>
</dbReference>
<gene>
    <name evidence="6" type="ORF">DV711_07555</name>
</gene>
<dbReference type="Gene3D" id="3.40.190.10">
    <property type="entry name" value="Periplasmic binding protein-like II"/>
    <property type="match status" value="2"/>
</dbReference>
<dbReference type="NCBIfam" id="NF008352">
    <property type="entry name" value="PRK11139.1"/>
    <property type="match status" value="1"/>
</dbReference>
<keyword evidence="3" id="KW-0238">DNA-binding</keyword>
<dbReference type="Pfam" id="PF00126">
    <property type="entry name" value="HTH_1"/>
    <property type="match status" value="1"/>
</dbReference>
<keyword evidence="4" id="KW-0804">Transcription</keyword>
<dbReference type="Pfam" id="PF03466">
    <property type="entry name" value="LysR_substrate"/>
    <property type="match status" value="1"/>
</dbReference>
<dbReference type="InterPro" id="IPR036390">
    <property type="entry name" value="WH_DNA-bd_sf"/>
</dbReference>
<proteinExistence type="inferred from homology"/>
<reference evidence="6 7" key="1">
    <citation type="submission" date="2018-07" db="EMBL/GenBank/DDBJ databases">
        <title>Motiliproteus coralliicola sp. nov., a bacterium isolated from Coral.</title>
        <authorList>
            <person name="Wang G."/>
        </authorList>
    </citation>
    <scope>NUCLEOTIDE SEQUENCE [LARGE SCALE GENOMIC DNA]</scope>
    <source>
        <strain evidence="6 7">C34</strain>
    </source>
</reference>
<dbReference type="InterPro" id="IPR005119">
    <property type="entry name" value="LysR_subst-bd"/>
</dbReference>
<keyword evidence="7" id="KW-1185">Reference proteome</keyword>
<evidence type="ECO:0000313" key="6">
    <source>
        <dbReference type="EMBL" id="RDE22453.1"/>
    </source>
</evidence>
<protein>
    <submittedName>
        <fullName evidence="6">Transcriptional regulator GcvA</fullName>
    </submittedName>
</protein>
<evidence type="ECO:0000256" key="4">
    <source>
        <dbReference type="ARBA" id="ARBA00023163"/>
    </source>
</evidence>
<dbReference type="GO" id="GO:0043565">
    <property type="term" value="F:sequence-specific DNA binding"/>
    <property type="evidence" value="ECO:0007669"/>
    <property type="project" value="TreeGrafter"/>
</dbReference>
<dbReference type="PANTHER" id="PTHR30537">
    <property type="entry name" value="HTH-TYPE TRANSCRIPTIONAL REGULATOR"/>
    <property type="match status" value="1"/>
</dbReference>
<evidence type="ECO:0000256" key="3">
    <source>
        <dbReference type="ARBA" id="ARBA00023125"/>
    </source>
</evidence>
<sequence>MRRLPPLNALRAFEAAARHLSFNSAADELYVTPSAISHQIKSLEQYLELPLFHRNRRKVELTAAGEKYLPTIQQALDQIDSATRRLMSNPNSGAVTLSVAPAFLTRWLMPRLSDFQDQYPDVELRMSASNANLDFHQTDIDMSVRYGRGEWKDVEAHLLMGMSVVPVCSPELLKRSKPLQSPEDMREHTLIHVATRMEEWRMWLKAVGIDFNDFGKDLRFSSTSLATGAAMEGLGIALADRQLVDKELARGDLVVPFDIGLDTHSAFYLVYPQDRPLSYAGKAFRDWILEQLQPNGG</sequence>
<dbReference type="Proteomes" id="UP000253769">
    <property type="component" value="Unassembled WGS sequence"/>
</dbReference>
<dbReference type="AlphaFoldDB" id="A0A369WML7"/>
<dbReference type="Gene3D" id="1.10.10.10">
    <property type="entry name" value="Winged helix-like DNA-binding domain superfamily/Winged helix DNA-binding domain"/>
    <property type="match status" value="1"/>
</dbReference>
<organism evidence="6 7">
    <name type="scientific">Motiliproteus coralliicola</name>
    <dbReference type="NCBI Taxonomy" id="2283196"/>
    <lineage>
        <taxon>Bacteria</taxon>
        <taxon>Pseudomonadati</taxon>
        <taxon>Pseudomonadota</taxon>
        <taxon>Gammaproteobacteria</taxon>
        <taxon>Oceanospirillales</taxon>
        <taxon>Oceanospirillaceae</taxon>
        <taxon>Motiliproteus</taxon>
    </lineage>
</organism>
<evidence type="ECO:0000259" key="5">
    <source>
        <dbReference type="PROSITE" id="PS50931"/>
    </source>
</evidence>
<dbReference type="EMBL" id="QQOH01000002">
    <property type="protein sequence ID" value="RDE22453.1"/>
    <property type="molecule type" value="Genomic_DNA"/>
</dbReference>
<dbReference type="PROSITE" id="PS50931">
    <property type="entry name" value="HTH_LYSR"/>
    <property type="match status" value="1"/>
</dbReference>